<dbReference type="AlphaFoldDB" id="A0A445N2I9"/>
<comment type="similarity">
    <text evidence="2 10">Belongs to the disproportionating enzyme family.</text>
</comment>
<evidence type="ECO:0000256" key="8">
    <source>
        <dbReference type="ARBA" id="ARBA00031423"/>
    </source>
</evidence>
<dbReference type="Pfam" id="PF02446">
    <property type="entry name" value="Glyco_hydro_77"/>
    <property type="match status" value="1"/>
</dbReference>
<dbReference type="PANTHER" id="PTHR32438:SF5">
    <property type="entry name" value="4-ALPHA-GLUCANOTRANSFERASE DPE1, CHLOROPLASTIC_AMYLOPLASTIC"/>
    <property type="match status" value="1"/>
</dbReference>
<accession>A0A445N2I9</accession>
<name>A0A445N2I9_9BACT</name>
<evidence type="ECO:0000256" key="5">
    <source>
        <dbReference type="ARBA" id="ARBA00022676"/>
    </source>
</evidence>
<organism evidence="11">
    <name type="scientific">uncultured Desulfobacterium sp</name>
    <dbReference type="NCBI Taxonomy" id="201089"/>
    <lineage>
        <taxon>Bacteria</taxon>
        <taxon>Pseudomonadati</taxon>
        <taxon>Thermodesulfobacteriota</taxon>
        <taxon>Desulfobacteria</taxon>
        <taxon>Desulfobacterales</taxon>
        <taxon>Desulfobacteriaceae</taxon>
        <taxon>Desulfobacterium</taxon>
        <taxon>environmental samples</taxon>
    </lineage>
</organism>
<reference evidence="11" key="1">
    <citation type="submission" date="2018-01" db="EMBL/GenBank/DDBJ databases">
        <authorList>
            <person name="Regsiter A."/>
            <person name="William W."/>
        </authorList>
    </citation>
    <scope>NUCLEOTIDE SEQUENCE</scope>
    <source>
        <strain evidence="11">TRIP AH-1</strain>
    </source>
</reference>
<evidence type="ECO:0000256" key="6">
    <source>
        <dbReference type="ARBA" id="ARBA00022679"/>
    </source>
</evidence>
<evidence type="ECO:0000256" key="3">
    <source>
        <dbReference type="ARBA" id="ARBA00012560"/>
    </source>
</evidence>
<evidence type="ECO:0000313" key="11">
    <source>
        <dbReference type="EMBL" id="SPD75917.1"/>
    </source>
</evidence>
<dbReference type="GO" id="GO:0004134">
    <property type="term" value="F:4-alpha-glucanotransferase activity"/>
    <property type="evidence" value="ECO:0007669"/>
    <property type="project" value="UniProtKB-EC"/>
</dbReference>
<dbReference type="GO" id="GO:0005975">
    <property type="term" value="P:carbohydrate metabolic process"/>
    <property type="evidence" value="ECO:0007669"/>
    <property type="project" value="InterPro"/>
</dbReference>
<evidence type="ECO:0000256" key="9">
    <source>
        <dbReference type="ARBA" id="ARBA00031501"/>
    </source>
</evidence>
<comment type="catalytic activity">
    <reaction evidence="1 10">
        <text>Transfers a segment of a (1-&gt;4)-alpha-D-glucan to a new position in an acceptor, which may be glucose or a (1-&gt;4)-alpha-D-glucan.</text>
        <dbReference type="EC" id="2.4.1.25"/>
    </reaction>
</comment>
<sequence length="496" mass="57372">MKTRSSGILLHLSSLPSPFGIGDMGPWAYRFVDFLARAGQRYWQILPLNPTETTYQNSPYHSTSAFASNPLFISPELMVEGGLLTNDDIKPFKTNSKGAVEYGDVSRRKKIVFLKAYKHFKNGVARDGFDEFCTRNAFWLDDFSLFSSIRSHLRKRPWNQWDKGLRHMIPRDLTAVKKRLRESIDLAMFLQYEFYKQWSALKSYCNDKKIFVIGDMPFYVPYNSTDLWACRRYFKLNKDLRPSVVSGVPPDYFSRTGQLWGNPIYKWDVMKKDGYGWWIKRVTHNLSLFDFLRIDHFRGIASYWEVPAGEKNAVNGKWVKGPGEDLFRAIYRKIPDPPIIAEDLGFITPDVTRLVNQFKIPGMKVLQFGFDEPSSIYAPHNIGKNYVVYTGTHDNNTTRGWFENEATLQAKKRLFRYIGRRIRANEAAHELIRLAMMSRAATAIIPMQDILNLGQAARMNLPATRKGNWRWRLKPEGISPGVADRLLELTETFGRA</sequence>
<evidence type="ECO:0000256" key="10">
    <source>
        <dbReference type="RuleBase" id="RU361207"/>
    </source>
</evidence>
<evidence type="ECO:0000256" key="2">
    <source>
        <dbReference type="ARBA" id="ARBA00005684"/>
    </source>
</evidence>
<keyword evidence="7 10" id="KW-0119">Carbohydrate metabolism</keyword>
<dbReference type="EMBL" id="OJIN01000223">
    <property type="protein sequence ID" value="SPD75917.1"/>
    <property type="molecule type" value="Genomic_DNA"/>
</dbReference>
<protein>
    <recommendedName>
        <fullName evidence="4 10">4-alpha-glucanotransferase</fullName>
        <ecNumber evidence="3 10">2.4.1.25</ecNumber>
    </recommendedName>
    <alternativeName>
        <fullName evidence="8 10">Amylomaltase</fullName>
    </alternativeName>
    <alternativeName>
        <fullName evidence="9 10">Disproportionating enzyme</fullName>
    </alternativeName>
</protein>
<keyword evidence="5 10" id="KW-0328">Glycosyltransferase</keyword>
<dbReference type="InterPro" id="IPR017853">
    <property type="entry name" value="GH"/>
</dbReference>
<dbReference type="PANTHER" id="PTHR32438">
    <property type="entry name" value="4-ALPHA-GLUCANOTRANSFERASE DPE1, CHLOROPLASTIC/AMYLOPLASTIC"/>
    <property type="match status" value="1"/>
</dbReference>
<evidence type="ECO:0000256" key="4">
    <source>
        <dbReference type="ARBA" id="ARBA00020295"/>
    </source>
</evidence>
<keyword evidence="6 10" id="KW-0808">Transferase</keyword>
<evidence type="ECO:0000256" key="1">
    <source>
        <dbReference type="ARBA" id="ARBA00000439"/>
    </source>
</evidence>
<dbReference type="Gene3D" id="3.20.20.80">
    <property type="entry name" value="Glycosidases"/>
    <property type="match status" value="1"/>
</dbReference>
<evidence type="ECO:0000256" key="7">
    <source>
        <dbReference type="ARBA" id="ARBA00023277"/>
    </source>
</evidence>
<dbReference type="NCBIfam" id="NF011080">
    <property type="entry name" value="PRK14508.1-3"/>
    <property type="match status" value="1"/>
</dbReference>
<dbReference type="InterPro" id="IPR003385">
    <property type="entry name" value="Glyco_hydro_77"/>
</dbReference>
<dbReference type="SUPFAM" id="SSF51445">
    <property type="entry name" value="(Trans)glycosidases"/>
    <property type="match status" value="1"/>
</dbReference>
<dbReference type="NCBIfam" id="TIGR00217">
    <property type="entry name" value="malQ"/>
    <property type="match status" value="1"/>
</dbReference>
<gene>
    <name evidence="11" type="primary">malQ</name>
    <name evidence="11" type="ORF">PITCH_A780047</name>
</gene>
<proteinExistence type="inferred from homology"/>
<dbReference type="EC" id="2.4.1.25" evidence="3 10"/>